<evidence type="ECO:0000313" key="4">
    <source>
        <dbReference type="Proteomes" id="UP000758155"/>
    </source>
</evidence>
<comment type="caution">
    <text evidence="3">The sequence shown here is derived from an EMBL/GenBank/DDBJ whole genome shotgun (WGS) entry which is preliminary data.</text>
</comment>
<reference evidence="3" key="1">
    <citation type="submission" date="2019-04" db="EMBL/GenBank/DDBJ databases">
        <title>Sequencing of skin fungus with MAO and IRED activity.</title>
        <authorList>
            <person name="Marsaioli A.J."/>
            <person name="Bonatto J.M.C."/>
            <person name="Reis Junior O."/>
        </authorList>
    </citation>
    <scope>NUCLEOTIDE SEQUENCE</scope>
    <source>
        <strain evidence="3">28M1</strain>
    </source>
</reference>
<dbReference type="Pfam" id="PF19026">
    <property type="entry name" value="UBA_HYPK"/>
    <property type="match status" value="1"/>
</dbReference>
<dbReference type="PANTHER" id="PTHR31184:SF2">
    <property type="entry name" value="HUNTINGTIN-INTERACTING PROTEIN K"/>
    <property type="match status" value="1"/>
</dbReference>
<dbReference type="PANTHER" id="PTHR31184">
    <property type="entry name" value="HUNTINGTIN-INTERACTING PROTEIN K FAMILY MEMBER"/>
    <property type="match status" value="1"/>
</dbReference>
<gene>
    <name evidence="3" type="ORF">E8E12_008722</name>
</gene>
<proteinExistence type="predicted"/>
<feature type="region of interest" description="Disordered" evidence="1">
    <location>
        <begin position="1"/>
        <end position="50"/>
    </location>
</feature>
<dbReference type="GO" id="GO:0050821">
    <property type="term" value="P:protein stabilization"/>
    <property type="evidence" value="ECO:0007669"/>
    <property type="project" value="TreeGrafter"/>
</dbReference>
<evidence type="ECO:0000313" key="3">
    <source>
        <dbReference type="EMBL" id="KAF3040335.1"/>
    </source>
</evidence>
<dbReference type="AlphaFoldDB" id="A0A9P4WS30"/>
<sequence length="116" mass="12181">MAEPQPSEVQEGAADPHAPTATADDRKAAAALSSLDAQDDNGAGKKEVDGKALDRAMQNLNVKDTKAEAKNVKVEPAQVNLLIKELDLSKQQATDLLKSHDGDTVKAMTAFVTGKA</sequence>
<evidence type="ECO:0000259" key="2">
    <source>
        <dbReference type="Pfam" id="PF19026"/>
    </source>
</evidence>
<name>A0A9P4WS30_9PLEO</name>
<dbReference type="OrthoDB" id="285219at2759"/>
<evidence type="ECO:0000256" key="1">
    <source>
        <dbReference type="SAM" id="MobiDB-lite"/>
    </source>
</evidence>
<accession>A0A9P4WS30</accession>
<dbReference type="InterPro" id="IPR052617">
    <property type="entry name" value="Huntingtin-int_K"/>
</dbReference>
<keyword evidence="4" id="KW-1185">Reference proteome</keyword>
<organism evidence="3 4">
    <name type="scientific">Didymella heteroderae</name>
    <dbReference type="NCBI Taxonomy" id="1769908"/>
    <lineage>
        <taxon>Eukaryota</taxon>
        <taxon>Fungi</taxon>
        <taxon>Dikarya</taxon>
        <taxon>Ascomycota</taxon>
        <taxon>Pezizomycotina</taxon>
        <taxon>Dothideomycetes</taxon>
        <taxon>Pleosporomycetidae</taxon>
        <taxon>Pleosporales</taxon>
        <taxon>Pleosporineae</taxon>
        <taxon>Didymellaceae</taxon>
        <taxon>Didymella</taxon>
    </lineage>
</organism>
<dbReference type="Proteomes" id="UP000758155">
    <property type="component" value="Unassembled WGS sequence"/>
</dbReference>
<feature type="domain" description="Nascent polypeptide-associated complex subunit alpha-like UBA" evidence="2">
    <location>
        <begin position="72"/>
        <end position="112"/>
    </location>
</feature>
<dbReference type="GO" id="GO:0043066">
    <property type="term" value="P:negative regulation of apoptotic process"/>
    <property type="evidence" value="ECO:0007669"/>
    <property type="project" value="TreeGrafter"/>
</dbReference>
<dbReference type="CDD" id="cd14361">
    <property type="entry name" value="UBA_HYPK"/>
    <property type="match status" value="1"/>
</dbReference>
<dbReference type="InterPro" id="IPR038922">
    <property type="entry name" value="HYPK_UBA"/>
</dbReference>
<feature type="compositionally biased region" description="Low complexity" evidence="1">
    <location>
        <begin position="13"/>
        <end position="22"/>
    </location>
</feature>
<dbReference type="EMBL" id="SWKV01000026">
    <property type="protein sequence ID" value="KAF3040335.1"/>
    <property type="molecule type" value="Genomic_DNA"/>
</dbReference>
<protein>
    <recommendedName>
        <fullName evidence="2">Nascent polypeptide-associated complex subunit alpha-like UBA domain-containing protein</fullName>
    </recommendedName>
</protein>
<dbReference type="InterPro" id="IPR044034">
    <property type="entry name" value="NAC-like_UBA"/>
</dbReference>